<dbReference type="EMBL" id="BGPR01016039">
    <property type="protein sequence ID" value="GBN71604.1"/>
    <property type="molecule type" value="Genomic_DNA"/>
</dbReference>
<keyword evidence="2" id="KW-1185">Reference proteome</keyword>
<gene>
    <name evidence="1" type="ORF">AVEN_44014_1</name>
</gene>
<evidence type="ECO:0000313" key="2">
    <source>
        <dbReference type="Proteomes" id="UP000499080"/>
    </source>
</evidence>
<dbReference type="Proteomes" id="UP000499080">
    <property type="component" value="Unassembled WGS sequence"/>
</dbReference>
<comment type="caution">
    <text evidence="1">The sequence shown here is derived from an EMBL/GenBank/DDBJ whole genome shotgun (WGS) entry which is preliminary data.</text>
</comment>
<dbReference type="AlphaFoldDB" id="A0A4Y2R762"/>
<reference evidence="1 2" key="1">
    <citation type="journal article" date="2019" name="Sci. Rep.">
        <title>Orb-weaving spider Araneus ventricosus genome elucidates the spidroin gene catalogue.</title>
        <authorList>
            <person name="Kono N."/>
            <person name="Nakamura H."/>
            <person name="Ohtoshi R."/>
            <person name="Moran D.A.P."/>
            <person name="Shinohara A."/>
            <person name="Yoshida Y."/>
            <person name="Fujiwara M."/>
            <person name="Mori M."/>
            <person name="Tomita M."/>
            <person name="Arakawa K."/>
        </authorList>
    </citation>
    <scope>NUCLEOTIDE SEQUENCE [LARGE SCALE GENOMIC DNA]</scope>
</reference>
<proteinExistence type="predicted"/>
<sequence>MPALTSIGRINYIEVDNVKAKNINIYFVPVDAQSFYLIIGRTWLDLPHIAYTKMGKRVHIVYREDELFRNFSIHEKVIRVCIKRLETAQLESESLQIKDISQQKIMGNLGNDLKMVKNELRLRQGDIKNFKEGRHSLLLKSKKRISMLRT</sequence>
<accession>A0A4Y2R762</accession>
<evidence type="ECO:0000313" key="1">
    <source>
        <dbReference type="EMBL" id="GBN71604.1"/>
    </source>
</evidence>
<organism evidence="1 2">
    <name type="scientific">Araneus ventricosus</name>
    <name type="common">Orbweaver spider</name>
    <name type="synonym">Epeira ventricosa</name>
    <dbReference type="NCBI Taxonomy" id="182803"/>
    <lineage>
        <taxon>Eukaryota</taxon>
        <taxon>Metazoa</taxon>
        <taxon>Ecdysozoa</taxon>
        <taxon>Arthropoda</taxon>
        <taxon>Chelicerata</taxon>
        <taxon>Arachnida</taxon>
        <taxon>Araneae</taxon>
        <taxon>Araneomorphae</taxon>
        <taxon>Entelegynae</taxon>
        <taxon>Araneoidea</taxon>
        <taxon>Araneidae</taxon>
        <taxon>Araneus</taxon>
    </lineage>
</organism>
<protein>
    <submittedName>
        <fullName evidence="1">Uncharacterized protein</fullName>
    </submittedName>
</protein>
<name>A0A4Y2R762_ARAVE</name>